<evidence type="ECO:0000313" key="5">
    <source>
        <dbReference type="Proteomes" id="UP000386847"/>
    </source>
</evidence>
<dbReference type="Pfam" id="PF08245">
    <property type="entry name" value="Mur_ligase_M"/>
    <property type="match status" value="1"/>
</dbReference>
<keyword evidence="1" id="KW-0547">Nucleotide-binding</keyword>
<comment type="similarity">
    <text evidence="1">Belongs to the MurCDEF family. MurT subfamily.</text>
</comment>
<comment type="catalytic activity">
    <reaction evidence="1">
        <text>beta-D-GlcNAc-(1-&gt;4)-Mur2Ac(oyl-L-Ala-gamma-D-O-P-Glu-L-Lys-D-Ala-D-Ala)-di-trans,octa-cis-undecaprenyl diphosphate + NH4(+) = beta-D-GlcNAc-(1-&gt;4)-Mur2Ac(oyl-L-Ala-D-isoglutaminyl-L-Lys-D-Ala-D-Ala)-di-trans,octa-cis-undecaprenyl diphosphate + phosphate + H(+)</text>
        <dbReference type="Rhea" id="RHEA:57932"/>
        <dbReference type="ChEBI" id="CHEBI:15378"/>
        <dbReference type="ChEBI" id="CHEBI:28938"/>
        <dbReference type="ChEBI" id="CHEBI:43474"/>
        <dbReference type="ChEBI" id="CHEBI:62233"/>
        <dbReference type="ChEBI" id="CHEBI:143132"/>
    </reaction>
</comment>
<dbReference type="AlphaFoldDB" id="A0A5Q2F9H5"/>
<organism evidence="4 5">
    <name type="scientific">Raineyella fluvialis</name>
    <dbReference type="NCBI Taxonomy" id="2662261"/>
    <lineage>
        <taxon>Bacteria</taxon>
        <taxon>Bacillati</taxon>
        <taxon>Actinomycetota</taxon>
        <taxon>Actinomycetes</taxon>
        <taxon>Propionibacteriales</taxon>
        <taxon>Propionibacteriaceae</taxon>
        <taxon>Raineyella</taxon>
    </lineage>
</organism>
<evidence type="ECO:0000259" key="2">
    <source>
        <dbReference type="Pfam" id="PF08245"/>
    </source>
</evidence>
<keyword evidence="5" id="KW-1185">Reference proteome</keyword>
<dbReference type="PANTHER" id="PTHR23135:SF7">
    <property type="entry name" value="LIPID II ISOGLUTAMINYL SYNTHASE (GLUTAMINE-HYDROLYZING) SUBUNIT MURT"/>
    <property type="match status" value="1"/>
</dbReference>
<comment type="catalytic activity">
    <reaction evidence="1">
        <text>beta-D-GlcNAc-(1-&gt;4)-Mur2Ac(oyl-L-Ala-gamma-D-Glu-L-Lys-D-Ala-D-Ala)-di-trans,octa-cis-undecaprenyl diphosphate + ATP = beta-D-GlcNAc-(1-&gt;4)-Mur2Ac(oyl-L-Ala-gamma-D-O-P-Glu-L-Lys-D-Ala-D-Ala)-di-trans,octa-cis-undecaprenyl diphosphate + ADP</text>
        <dbReference type="Rhea" id="RHEA:59488"/>
        <dbReference type="ChEBI" id="CHEBI:30616"/>
        <dbReference type="ChEBI" id="CHEBI:60033"/>
        <dbReference type="ChEBI" id="CHEBI:143132"/>
        <dbReference type="ChEBI" id="CHEBI:456216"/>
    </reaction>
</comment>
<dbReference type="Gene3D" id="3.40.1190.10">
    <property type="entry name" value="Mur-like, catalytic domain"/>
    <property type="match status" value="1"/>
</dbReference>
<dbReference type="SUPFAM" id="SSF53623">
    <property type="entry name" value="MurD-like peptide ligases, catalytic domain"/>
    <property type="match status" value="1"/>
</dbReference>
<dbReference type="GO" id="GO:0008270">
    <property type="term" value="F:zinc ion binding"/>
    <property type="evidence" value="ECO:0007669"/>
    <property type="project" value="UniProtKB-UniRule"/>
</dbReference>
<dbReference type="HAMAP" id="MF_02214">
    <property type="entry name" value="Lipid_II_synth_MurT"/>
    <property type="match status" value="1"/>
</dbReference>
<dbReference type="InterPro" id="IPR036565">
    <property type="entry name" value="Mur-like_cat_sf"/>
</dbReference>
<feature type="binding site" evidence="1">
    <location>
        <position position="220"/>
    </location>
    <ligand>
        <name>Zn(2+)</name>
        <dbReference type="ChEBI" id="CHEBI:29105"/>
    </ligand>
</feature>
<dbReference type="GO" id="GO:0071555">
    <property type="term" value="P:cell wall organization"/>
    <property type="evidence" value="ECO:0007669"/>
    <property type="project" value="UniProtKB-KW"/>
</dbReference>
<keyword evidence="1" id="KW-0862">Zinc</keyword>
<dbReference type="KEGG" id="rain:Rai3103_00395"/>
<dbReference type="InterPro" id="IPR013221">
    <property type="entry name" value="Mur_ligase_cen"/>
</dbReference>
<dbReference type="GO" id="GO:0008360">
    <property type="term" value="P:regulation of cell shape"/>
    <property type="evidence" value="ECO:0007669"/>
    <property type="project" value="UniProtKB-KW"/>
</dbReference>
<feature type="domain" description="Lipid II isoglutaminyl synthase (glutamine-hydrolyzing) subunit MurT C-terminal" evidence="3">
    <location>
        <begin position="331"/>
        <end position="425"/>
    </location>
</feature>
<feature type="binding site" evidence="1">
    <location>
        <position position="244"/>
    </location>
    <ligand>
        <name>Zn(2+)</name>
        <dbReference type="ChEBI" id="CHEBI:29105"/>
    </ligand>
</feature>
<evidence type="ECO:0000313" key="4">
    <source>
        <dbReference type="EMBL" id="QGF22397.1"/>
    </source>
</evidence>
<dbReference type="Proteomes" id="UP000386847">
    <property type="component" value="Chromosome"/>
</dbReference>
<feature type="domain" description="Mur ligase central" evidence="2">
    <location>
        <begin position="72"/>
        <end position="205"/>
    </location>
</feature>
<keyword evidence="1" id="KW-0479">Metal-binding</keyword>
<evidence type="ECO:0000256" key="1">
    <source>
        <dbReference type="HAMAP-Rule" id="MF_02214"/>
    </source>
</evidence>
<proteinExistence type="inferred from homology"/>
<keyword evidence="1" id="KW-0133">Cell shape</keyword>
<dbReference type="EMBL" id="CP045725">
    <property type="protein sequence ID" value="QGF22397.1"/>
    <property type="molecule type" value="Genomic_DNA"/>
</dbReference>
<dbReference type="GO" id="GO:0005524">
    <property type="term" value="F:ATP binding"/>
    <property type="evidence" value="ECO:0007669"/>
    <property type="project" value="UniProtKB-UniRule"/>
</dbReference>
<feature type="binding site" evidence="1">
    <location>
        <position position="247"/>
    </location>
    <ligand>
        <name>Zn(2+)</name>
        <dbReference type="ChEBI" id="CHEBI:29105"/>
    </ligand>
</feature>
<gene>
    <name evidence="1" type="primary">murT</name>
    <name evidence="4" type="ORF">Rai3103_00395</name>
</gene>
<dbReference type="Pfam" id="PF08353">
    <property type="entry name" value="MurT_C"/>
    <property type="match status" value="1"/>
</dbReference>
<comment type="subunit">
    <text evidence="1">Forms a heterodimer with GatD.</text>
</comment>
<feature type="active site" evidence="1">
    <location>
        <position position="363"/>
    </location>
</feature>
<comment type="pathway">
    <text evidence="1">Cell wall biogenesis; peptidoglycan biosynthesis.</text>
</comment>
<dbReference type="InterPro" id="IPR043703">
    <property type="entry name" value="Lipid_II_synth_MurT"/>
</dbReference>
<dbReference type="GO" id="GO:0016881">
    <property type="term" value="F:acid-amino acid ligase activity"/>
    <property type="evidence" value="ECO:0007669"/>
    <property type="project" value="InterPro"/>
</dbReference>
<dbReference type="GO" id="GO:0009252">
    <property type="term" value="P:peptidoglycan biosynthetic process"/>
    <property type="evidence" value="ECO:0007669"/>
    <property type="project" value="UniProtKB-UniRule"/>
</dbReference>
<protein>
    <recommendedName>
        <fullName evidence="1">Lipid II isoglutaminyl synthase (glutamine-hydrolyzing) subunit MurT</fullName>
        <ecNumber evidence="1">6.3.5.13</ecNumber>
    </recommendedName>
</protein>
<name>A0A5Q2F9H5_9ACTN</name>
<dbReference type="InterPro" id="IPR013564">
    <property type="entry name" value="MurT_C"/>
</dbReference>
<dbReference type="GO" id="GO:0140282">
    <property type="term" value="F:carbon-nitrogen ligase activity on lipid II"/>
    <property type="evidence" value="ECO:0007669"/>
    <property type="project" value="UniProtKB-UniRule"/>
</dbReference>
<keyword evidence="1" id="KW-0067">ATP-binding</keyword>
<comment type="function">
    <text evidence="1">The lipid II isoglutaminyl synthase complex catalyzes the formation of alpha-D-isoglutamine in the cell wall lipid II stem peptide. The MurT subunit catalyzes the ATP-dependent amidation of D-glutamate residue of lipid II, converting it to an isoglutamine residue.</text>
</comment>
<sequence>MASTLERPATPPRLSATSRLRLAAAVGAGQLAATLSRIAGKGSGVSVRGQVMTRIDPDALTKLLQGRRIAAVSGTNGKTTTTHLLAAAVRAGLGPRDADRVVTNADGANLHYGIASALSQSPRADIAILETDERVVADIVRLGRPEVLVLLNFSRDQLDRNHEIKKLARSWRDALAAAGDDGPVVVANAEEPLVVWAAKAAKHVIWIDTASTWQEDAIMCPECGAILLRRNPHPETGDPGDWDCPACWMSEPIAVIRVENGQIVDRHGVAHDPQLQVPGGFNVGNAACALAAAEQLGVGVTDALAGMRTVTSPAGRFATTHFGTTSARLLLAKNPAGWHEALPLLQSDTVVLAIDAVAADGRDLSWMWDVNYEQLAGKKVIATGPRAQDLAVRLAYAEVECTVVPDLATALTDRGEHVDVLSTYTPFQKLRKLGGLA</sequence>
<accession>A0A5Q2F9H5</accession>
<keyword evidence="1" id="KW-0436">Ligase</keyword>
<evidence type="ECO:0000259" key="3">
    <source>
        <dbReference type="Pfam" id="PF08353"/>
    </source>
</evidence>
<reference evidence="4 5" key="1">
    <citation type="submission" date="2019-10" db="EMBL/GenBank/DDBJ databases">
        <title>Genomic analysis of Raineyella sp. CBA3103.</title>
        <authorList>
            <person name="Roh S.W."/>
        </authorList>
    </citation>
    <scope>NUCLEOTIDE SEQUENCE [LARGE SCALE GENOMIC DNA]</scope>
    <source>
        <strain evidence="4 5">CBA3103</strain>
    </source>
</reference>
<dbReference type="PANTHER" id="PTHR23135">
    <property type="entry name" value="MUR LIGASE FAMILY MEMBER"/>
    <property type="match status" value="1"/>
</dbReference>
<comment type="catalytic activity">
    <reaction evidence="1">
        <text>beta-D-GlcNAc-(1-&gt;4)-Mur2Ac(oyl-L-Ala-gamma-D-Glu-L-Lys-D-Ala-D-Ala)-di-trans,octa-cis-undecaprenyl diphosphate + L-glutamine + ATP + H2O = beta-D-GlcNAc-(1-&gt;4)-Mur2Ac(oyl-L-Ala-D-isoglutaminyl-L-Lys-D-Ala-D-Ala)-di-trans,octa-cis-undecaprenyl diphosphate + L-glutamate + ADP + phosphate + H(+)</text>
        <dbReference type="Rhea" id="RHEA:57928"/>
        <dbReference type="ChEBI" id="CHEBI:15377"/>
        <dbReference type="ChEBI" id="CHEBI:15378"/>
        <dbReference type="ChEBI" id="CHEBI:29985"/>
        <dbReference type="ChEBI" id="CHEBI:30616"/>
        <dbReference type="ChEBI" id="CHEBI:43474"/>
        <dbReference type="ChEBI" id="CHEBI:58359"/>
        <dbReference type="ChEBI" id="CHEBI:60033"/>
        <dbReference type="ChEBI" id="CHEBI:62233"/>
        <dbReference type="ChEBI" id="CHEBI:456216"/>
        <dbReference type="EC" id="6.3.5.13"/>
    </reaction>
</comment>
<keyword evidence="1" id="KW-0961">Cell wall biogenesis/degradation</keyword>
<keyword evidence="1" id="KW-0573">Peptidoglycan synthesis</keyword>
<feature type="binding site" evidence="1">
    <location>
        <position position="223"/>
    </location>
    <ligand>
        <name>Zn(2+)</name>
        <dbReference type="ChEBI" id="CHEBI:29105"/>
    </ligand>
</feature>
<dbReference type="EC" id="6.3.5.13" evidence="1"/>
<dbReference type="UniPathway" id="UPA00219"/>